<evidence type="ECO:0000259" key="5">
    <source>
        <dbReference type="PROSITE" id="PS50043"/>
    </source>
</evidence>
<dbReference type="OrthoDB" id="120990at2"/>
<dbReference type="PANTHER" id="PTHR44688:SF16">
    <property type="entry name" value="DNA-BINDING TRANSCRIPTIONAL ACTIVATOR DEVR_DOSR"/>
    <property type="match status" value="1"/>
</dbReference>
<protein>
    <submittedName>
        <fullName evidence="7">Response regulator transcription factor</fullName>
    </submittedName>
</protein>
<keyword evidence="1" id="KW-0805">Transcription regulation</keyword>
<dbReference type="GO" id="GO:0000160">
    <property type="term" value="P:phosphorelay signal transduction system"/>
    <property type="evidence" value="ECO:0007669"/>
    <property type="project" value="InterPro"/>
</dbReference>
<dbReference type="SUPFAM" id="SSF46894">
    <property type="entry name" value="C-terminal effector domain of the bipartite response regulators"/>
    <property type="match status" value="1"/>
</dbReference>
<feature type="domain" description="Response regulatory" evidence="6">
    <location>
        <begin position="7"/>
        <end position="120"/>
    </location>
</feature>
<dbReference type="Gene3D" id="3.40.50.2300">
    <property type="match status" value="1"/>
</dbReference>
<keyword evidence="3" id="KW-0804">Transcription</keyword>
<dbReference type="SUPFAM" id="SSF52172">
    <property type="entry name" value="CheY-like"/>
    <property type="match status" value="1"/>
</dbReference>
<organism evidence="7 8">
    <name type="scientific">Silvibacterium dinghuense</name>
    <dbReference type="NCBI Taxonomy" id="1560006"/>
    <lineage>
        <taxon>Bacteria</taxon>
        <taxon>Pseudomonadati</taxon>
        <taxon>Acidobacteriota</taxon>
        <taxon>Terriglobia</taxon>
        <taxon>Terriglobales</taxon>
        <taxon>Acidobacteriaceae</taxon>
        <taxon>Silvibacterium</taxon>
    </lineage>
</organism>
<evidence type="ECO:0000256" key="2">
    <source>
        <dbReference type="ARBA" id="ARBA00023125"/>
    </source>
</evidence>
<feature type="domain" description="HTH luxR-type" evidence="5">
    <location>
        <begin position="136"/>
        <end position="201"/>
    </location>
</feature>
<comment type="caution">
    <text evidence="7">The sequence shown here is derived from an EMBL/GenBank/DDBJ whole genome shotgun (WGS) entry which is preliminary data.</text>
</comment>
<keyword evidence="2" id="KW-0238">DNA-binding</keyword>
<dbReference type="InterPro" id="IPR001789">
    <property type="entry name" value="Sig_transdc_resp-reg_receiver"/>
</dbReference>
<dbReference type="PROSITE" id="PS50110">
    <property type="entry name" value="RESPONSE_REGULATORY"/>
    <property type="match status" value="1"/>
</dbReference>
<evidence type="ECO:0000256" key="1">
    <source>
        <dbReference type="ARBA" id="ARBA00023015"/>
    </source>
</evidence>
<sequence length="211" mass="23303">MSSPERIVYIVDDDARVRRSLANLLASFDIPTRAFPSALEYLNCELPDLLSCLILDINLPGLSGLALQQRLVSQQHPPIIFLTGHGDVPSSVQAMKAGAVDFLPKPFHKDQLLRAIDEAFQRHAESRVIHAELADLNARYGRLTPREREVLALIVAGRLNKQAAAELGISEITCQVHRGQIMRKMSAESLADLVRMASKLQIPLPKRLGSS</sequence>
<evidence type="ECO:0000313" key="7">
    <source>
        <dbReference type="EMBL" id="RXS92808.1"/>
    </source>
</evidence>
<dbReference type="Proteomes" id="UP000290253">
    <property type="component" value="Unassembled WGS sequence"/>
</dbReference>
<proteinExistence type="predicted"/>
<name>A0A4Q1S758_9BACT</name>
<gene>
    <name evidence="7" type="ORF">ESZ00_19900</name>
</gene>
<evidence type="ECO:0000259" key="6">
    <source>
        <dbReference type="PROSITE" id="PS50110"/>
    </source>
</evidence>
<dbReference type="PROSITE" id="PS50043">
    <property type="entry name" value="HTH_LUXR_2"/>
    <property type="match status" value="1"/>
</dbReference>
<evidence type="ECO:0000313" key="8">
    <source>
        <dbReference type="Proteomes" id="UP000290253"/>
    </source>
</evidence>
<dbReference type="CDD" id="cd06170">
    <property type="entry name" value="LuxR_C_like"/>
    <property type="match status" value="1"/>
</dbReference>
<dbReference type="GO" id="GO:0003677">
    <property type="term" value="F:DNA binding"/>
    <property type="evidence" value="ECO:0007669"/>
    <property type="project" value="UniProtKB-KW"/>
</dbReference>
<dbReference type="SMART" id="SM00421">
    <property type="entry name" value="HTH_LUXR"/>
    <property type="match status" value="1"/>
</dbReference>
<dbReference type="InterPro" id="IPR011006">
    <property type="entry name" value="CheY-like_superfamily"/>
</dbReference>
<keyword evidence="4" id="KW-0597">Phosphoprotein</keyword>
<dbReference type="Gene3D" id="1.10.10.10">
    <property type="entry name" value="Winged helix-like DNA-binding domain superfamily/Winged helix DNA-binding domain"/>
    <property type="match status" value="1"/>
</dbReference>
<dbReference type="Pfam" id="PF00072">
    <property type="entry name" value="Response_reg"/>
    <property type="match status" value="1"/>
</dbReference>
<dbReference type="PANTHER" id="PTHR44688">
    <property type="entry name" value="DNA-BINDING TRANSCRIPTIONAL ACTIVATOR DEVR_DOSR"/>
    <property type="match status" value="1"/>
</dbReference>
<reference evidence="7 8" key="1">
    <citation type="journal article" date="2016" name="Int. J. Syst. Evol. Microbiol.">
        <title>Acidipila dinghuensis sp. nov., an acidobacterium isolated from forest soil.</title>
        <authorList>
            <person name="Jiang Y.W."/>
            <person name="Wang J."/>
            <person name="Chen M.H."/>
            <person name="Lv Y.Y."/>
            <person name="Qiu L.H."/>
        </authorList>
    </citation>
    <scope>NUCLEOTIDE SEQUENCE [LARGE SCALE GENOMIC DNA]</scope>
    <source>
        <strain evidence="7 8">DHOF10</strain>
    </source>
</reference>
<evidence type="ECO:0000256" key="4">
    <source>
        <dbReference type="PROSITE-ProRule" id="PRU00169"/>
    </source>
</evidence>
<dbReference type="Pfam" id="PF00196">
    <property type="entry name" value="GerE"/>
    <property type="match status" value="1"/>
</dbReference>
<dbReference type="InterPro" id="IPR036388">
    <property type="entry name" value="WH-like_DNA-bd_sf"/>
</dbReference>
<dbReference type="AlphaFoldDB" id="A0A4Q1S758"/>
<keyword evidence="8" id="KW-1185">Reference proteome</keyword>
<accession>A0A4Q1S758</accession>
<evidence type="ECO:0000256" key="3">
    <source>
        <dbReference type="ARBA" id="ARBA00023163"/>
    </source>
</evidence>
<dbReference type="InterPro" id="IPR016032">
    <property type="entry name" value="Sig_transdc_resp-reg_C-effctor"/>
</dbReference>
<dbReference type="SMART" id="SM00448">
    <property type="entry name" value="REC"/>
    <property type="match status" value="1"/>
</dbReference>
<dbReference type="PRINTS" id="PR00038">
    <property type="entry name" value="HTHLUXR"/>
</dbReference>
<dbReference type="EMBL" id="SDMK01000007">
    <property type="protein sequence ID" value="RXS92808.1"/>
    <property type="molecule type" value="Genomic_DNA"/>
</dbReference>
<feature type="modified residue" description="4-aspartylphosphate" evidence="4">
    <location>
        <position position="56"/>
    </location>
</feature>
<dbReference type="InterPro" id="IPR000792">
    <property type="entry name" value="Tscrpt_reg_LuxR_C"/>
</dbReference>
<dbReference type="GO" id="GO:0006355">
    <property type="term" value="P:regulation of DNA-templated transcription"/>
    <property type="evidence" value="ECO:0007669"/>
    <property type="project" value="InterPro"/>
</dbReference>